<dbReference type="OrthoDB" id="2373244at2759"/>
<sequence>MKYIYLLVKIINIKSISTLPDLQALTDVMIMLCICPTKLISLYITDNWITGYAKNQEQEDIPRNFKSMEKDPERAKELLIWIQNTISSGQIGDPGKAGVKWLNVFLKNYNLIL</sequence>
<name>A0A397JTA2_9GLOM</name>
<dbReference type="EMBL" id="PQFF01000014">
    <property type="protein sequence ID" value="RHZ89296.1"/>
    <property type="molecule type" value="Genomic_DNA"/>
</dbReference>
<proteinExistence type="predicted"/>
<reference evidence="1 2" key="1">
    <citation type="submission" date="2018-08" db="EMBL/GenBank/DDBJ databases">
        <title>Genome and evolution of the arbuscular mycorrhizal fungus Diversispora epigaea (formerly Glomus versiforme) and its bacterial endosymbionts.</title>
        <authorList>
            <person name="Sun X."/>
            <person name="Fei Z."/>
            <person name="Harrison M."/>
        </authorList>
    </citation>
    <scope>NUCLEOTIDE SEQUENCE [LARGE SCALE GENOMIC DNA]</scope>
    <source>
        <strain evidence="1 2">IT104</strain>
    </source>
</reference>
<accession>A0A397JTA2</accession>
<comment type="caution">
    <text evidence="1">The sequence shown here is derived from an EMBL/GenBank/DDBJ whole genome shotgun (WGS) entry which is preliminary data.</text>
</comment>
<evidence type="ECO:0000313" key="1">
    <source>
        <dbReference type="EMBL" id="RHZ89296.1"/>
    </source>
</evidence>
<protein>
    <submittedName>
        <fullName evidence="1">Uncharacterized protein</fullName>
    </submittedName>
</protein>
<gene>
    <name evidence="1" type="ORF">Glove_16g136</name>
</gene>
<organism evidence="1 2">
    <name type="scientific">Diversispora epigaea</name>
    <dbReference type="NCBI Taxonomy" id="1348612"/>
    <lineage>
        <taxon>Eukaryota</taxon>
        <taxon>Fungi</taxon>
        <taxon>Fungi incertae sedis</taxon>
        <taxon>Mucoromycota</taxon>
        <taxon>Glomeromycotina</taxon>
        <taxon>Glomeromycetes</taxon>
        <taxon>Diversisporales</taxon>
        <taxon>Diversisporaceae</taxon>
        <taxon>Diversispora</taxon>
    </lineage>
</organism>
<keyword evidence="2" id="KW-1185">Reference proteome</keyword>
<evidence type="ECO:0000313" key="2">
    <source>
        <dbReference type="Proteomes" id="UP000266861"/>
    </source>
</evidence>
<dbReference type="Proteomes" id="UP000266861">
    <property type="component" value="Unassembled WGS sequence"/>
</dbReference>
<dbReference type="AlphaFoldDB" id="A0A397JTA2"/>